<feature type="non-terminal residue" evidence="2">
    <location>
        <position position="1"/>
    </location>
</feature>
<sequence>DHDAGRRPRLEPPARLQPRLPALRRRCLRHPAPQETLASFRKEHDPAPVRETSGVALEPPGRFHGRPDRHHPHHRGELRGGLGDRAAHQPRRRAALGPDPHPGPPRYPRGQRRRLPRLLDKRLQRLPRHRPHLGSRGSLRPPDRRRGDTRGFVAPRRTLLPGLHPRRCRRSHASGGTLVKGRGPARRVGRALDRARRRAL</sequence>
<accession>A0A6J4PFX4</accession>
<feature type="compositionally biased region" description="Basic residues" evidence="1">
    <location>
        <begin position="63"/>
        <end position="76"/>
    </location>
</feature>
<evidence type="ECO:0000313" key="2">
    <source>
        <dbReference type="EMBL" id="CAA9413374.1"/>
    </source>
</evidence>
<feature type="compositionally biased region" description="Basic residues" evidence="1">
    <location>
        <begin position="124"/>
        <end position="133"/>
    </location>
</feature>
<name>A0A6J4PFX4_9ACTN</name>
<protein>
    <submittedName>
        <fullName evidence="2">Uncharacterized protein</fullName>
    </submittedName>
</protein>
<evidence type="ECO:0000256" key="1">
    <source>
        <dbReference type="SAM" id="MobiDB-lite"/>
    </source>
</evidence>
<dbReference type="AlphaFoldDB" id="A0A6J4PFX4"/>
<feature type="compositionally biased region" description="Basic and acidic residues" evidence="1">
    <location>
        <begin position="1"/>
        <end position="12"/>
    </location>
</feature>
<organism evidence="2">
    <name type="scientific">uncultured Rubrobacteraceae bacterium</name>
    <dbReference type="NCBI Taxonomy" id="349277"/>
    <lineage>
        <taxon>Bacteria</taxon>
        <taxon>Bacillati</taxon>
        <taxon>Actinomycetota</taxon>
        <taxon>Rubrobacteria</taxon>
        <taxon>Rubrobacterales</taxon>
        <taxon>Rubrobacteraceae</taxon>
        <taxon>environmental samples</taxon>
    </lineage>
</organism>
<dbReference type="EMBL" id="CADCVB010000037">
    <property type="protein sequence ID" value="CAA9413374.1"/>
    <property type="molecule type" value="Genomic_DNA"/>
</dbReference>
<feature type="non-terminal residue" evidence="2">
    <location>
        <position position="200"/>
    </location>
</feature>
<reference evidence="2" key="1">
    <citation type="submission" date="2020-02" db="EMBL/GenBank/DDBJ databases">
        <authorList>
            <person name="Meier V. D."/>
        </authorList>
    </citation>
    <scope>NUCLEOTIDE SEQUENCE</scope>
    <source>
        <strain evidence="2">AVDCRST_MAG78</strain>
    </source>
</reference>
<feature type="compositionally biased region" description="Basic residues" evidence="1">
    <location>
        <begin position="183"/>
        <end position="200"/>
    </location>
</feature>
<feature type="region of interest" description="Disordered" evidence="1">
    <location>
        <begin position="1"/>
        <end position="200"/>
    </location>
</feature>
<gene>
    <name evidence="2" type="ORF">AVDCRST_MAG78-522</name>
</gene>
<proteinExistence type="predicted"/>